<dbReference type="Pfam" id="PF21096">
    <property type="entry name" value="RecA_C"/>
    <property type="match status" value="1"/>
</dbReference>
<evidence type="ECO:0000256" key="7">
    <source>
        <dbReference type="ARBA" id="ARBA00023172"/>
    </source>
</evidence>
<dbReference type="NCBIfam" id="TIGR02012">
    <property type="entry name" value="tigrfam_recA"/>
    <property type="match status" value="1"/>
</dbReference>
<sequence>MAIDENKKKALAAALSQIEKQFGKGSIMRLGEDRSMDVETISTGSLSLDIALGAGGLPLGRIVEIYGPESSGKTTLTLQVIAAAQFKGKTCAFIDAEHALDPTYAKKLGVDIDNLLCSQPDTGEQALEICDALARSGAIDVIIVDSVAALTPKAEIEGEIGASHMGLAARMMSQAMRKLAGNLKQSNTLLIFINQIRMKIGVMFGNPETTTGGNALKFYASIRLDIRRIGSIKEGDNIIGSETRVKVVKNKIAVPFKQADFQIMYGEGINIFGELIELGVKYGLIDKSGSWYSYKSNKIGQGKLNASIFLKNNVTIAKEIDNKLREMLLNNNKSLSEISLEQHESLSNSNNV</sequence>
<dbReference type="PANTHER" id="PTHR45900">
    <property type="entry name" value="RECA"/>
    <property type="match status" value="1"/>
</dbReference>
<comment type="caution">
    <text evidence="15">The sequence shown here is derived from an EMBL/GenBank/DDBJ whole genome shotgun (WGS) entry which is preliminary data.</text>
</comment>
<evidence type="ECO:0000259" key="13">
    <source>
        <dbReference type="PROSITE" id="PS50162"/>
    </source>
</evidence>
<keyword evidence="3 10" id="KW-0547">Nucleotide-binding</keyword>
<protein>
    <recommendedName>
        <fullName evidence="2 10">Protein RecA</fullName>
    </recommendedName>
    <alternativeName>
        <fullName evidence="10 11">Recombinase A</fullName>
    </alternativeName>
</protein>
<dbReference type="PROSITE" id="PS00321">
    <property type="entry name" value="RECA_1"/>
    <property type="match status" value="1"/>
</dbReference>
<evidence type="ECO:0000256" key="10">
    <source>
        <dbReference type="HAMAP-Rule" id="MF_00268"/>
    </source>
</evidence>
<dbReference type="InterPro" id="IPR003593">
    <property type="entry name" value="AAA+_ATPase"/>
</dbReference>
<name>A0A2P5SVN1_9GAMM</name>
<evidence type="ECO:0000313" key="16">
    <source>
        <dbReference type="Proteomes" id="UP000296144"/>
    </source>
</evidence>
<dbReference type="Pfam" id="PF00154">
    <property type="entry name" value="RecA_N"/>
    <property type="match status" value="1"/>
</dbReference>
<dbReference type="Proteomes" id="UP000296144">
    <property type="component" value="Unassembled WGS sequence"/>
</dbReference>
<keyword evidence="8 10" id="KW-0234">DNA repair</keyword>
<evidence type="ECO:0000259" key="14">
    <source>
        <dbReference type="PROSITE" id="PS50163"/>
    </source>
</evidence>
<dbReference type="CDD" id="cd00983">
    <property type="entry name" value="RecA"/>
    <property type="match status" value="1"/>
</dbReference>
<dbReference type="GO" id="GO:0006281">
    <property type="term" value="P:DNA repair"/>
    <property type="evidence" value="ECO:0007669"/>
    <property type="project" value="UniProtKB-UniRule"/>
</dbReference>
<evidence type="ECO:0000313" key="15">
    <source>
        <dbReference type="EMBL" id="PPI86381.1"/>
    </source>
</evidence>
<dbReference type="GO" id="GO:0009432">
    <property type="term" value="P:SOS response"/>
    <property type="evidence" value="ECO:0007669"/>
    <property type="project" value="UniProtKB-UniRule"/>
</dbReference>
<evidence type="ECO:0000256" key="11">
    <source>
        <dbReference type="RuleBase" id="RU000526"/>
    </source>
</evidence>
<evidence type="ECO:0000256" key="2">
    <source>
        <dbReference type="ARBA" id="ARBA00015553"/>
    </source>
</evidence>
<dbReference type="SUPFAM" id="SSF54752">
    <property type="entry name" value="RecA protein, C-terminal domain"/>
    <property type="match status" value="1"/>
</dbReference>
<reference evidence="15 16" key="1">
    <citation type="journal article" date="2018" name="Genome Biol. Evol.">
        <title>Cladogenesis and Genomic Streamlining in Extracellular Endosymbionts of Tropical Stink Bugs.</title>
        <authorList>
            <person name="Otero-Bravo A."/>
            <person name="Goffredi S."/>
            <person name="Sabree Z.L."/>
        </authorList>
    </citation>
    <scope>NUCLEOTIDE SEQUENCE [LARGE SCALE GENOMIC DNA]</scope>
    <source>
        <strain evidence="15 16">SoEL</strain>
    </source>
</reference>
<comment type="similarity">
    <text evidence="1 10 12">Belongs to the RecA family.</text>
</comment>
<keyword evidence="7 10" id="KW-0233">DNA recombination</keyword>
<dbReference type="PANTHER" id="PTHR45900:SF1">
    <property type="entry name" value="MITOCHONDRIAL DNA REPAIR PROTEIN RECA HOMOLOG-RELATED"/>
    <property type="match status" value="1"/>
</dbReference>
<dbReference type="Gene3D" id="3.40.50.300">
    <property type="entry name" value="P-loop containing nucleotide triphosphate hydrolases"/>
    <property type="match status" value="1"/>
</dbReference>
<dbReference type="InterPro" id="IPR013765">
    <property type="entry name" value="DNA_recomb/repair_RecA"/>
</dbReference>
<dbReference type="InterPro" id="IPR049261">
    <property type="entry name" value="RecA-like_C"/>
</dbReference>
<keyword evidence="6 10" id="KW-0238">DNA-binding</keyword>
<dbReference type="OrthoDB" id="9776733at2"/>
<proteinExistence type="inferred from homology"/>
<dbReference type="InterPro" id="IPR020587">
    <property type="entry name" value="RecA_monomer-monomer_interface"/>
</dbReference>
<dbReference type="AlphaFoldDB" id="A0A2P5SVN1"/>
<evidence type="ECO:0000256" key="5">
    <source>
        <dbReference type="ARBA" id="ARBA00022840"/>
    </source>
</evidence>
<dbReference type="SMART" id="SM00382">
    <property type="entry name" value="AAA"/>
    <property type="match status" value="1"/>
</dbReference>
<dbReference type="GO" id="GO:0003684">
    <property type="term" value="F:damaged DNA binding"/>
    <property type="evidence" value="ECO:0007669"/>
    <property type="project" value="UniProtKB-UniRule"/>
</dbReference>
<comment type="subcellular location">
    <subcellularLocation>
        <location evidence="10">Cytoplasm</location>
    </subcellularLocation>
</comment>
<dbReference type="PROSITE" id="PS50163">
    <property type="entry name" value="RECA_3"/>
    <property type="match status" value="1"/>
</dbReference>
<dbReference type="EMBL" id="PDKU01000004">
    <property type="protein sequence ID" value="PPI86381.1"/>
    <property type="molecule type" value="Genomic_DNA"/>
</dbReference>
<dbReference type="SUPFAM" id="SSF52540">
    <property type="entry name" value="P-loop containing nucleoside triphosphate hydrolases"/>
    <property type="match status" value="1"/>
</dbReference>
<evidence type="ECO:0000256" key="4">
    <source>
        <dbReference type="ARBA" id="ARBA00022763"/>
    </source>
</evidence>
<organism evidence="15 16">
    <name type="scientific">Candidatus Pantoea edessiphila</name>
    <dbReference type="NCBI Taxonomy" id="2044610"/>
    <lineage>
        <taxon>Bacteria</taxon>
        <taxon>Pseudomonadati</taxon>
        <taxon>Pseudomonadota</taxon>
        <taxon>Gammaproteobacteria</taxon>
        <taxon>Enterobacterales</taxon>
        <taxon>Erwiniaceae</taxon>
        <taxon>Pantoea</taxon>
    </lineage>
</organism>
<dbReference type="RefSeq" id="WP_136130324.1">
    <property type="nucleotide sequence ID" value="NZ_PDKU01000004.1"/>
</dbReference>
<evidence type="ECO:0000256" key="1">
    <source>
        <dbReference type="ARBA" id="ARBA00009391"/>
    </source>
</evidence>
<dbReference type="HAMAP" id="MF_00268">
    <property type="entry name" value="RecA"/>
    <property type="match status" value="1"/>
</dbReference>
<dbReference type="GO" id="GO:0006310">
    <property type="term" value="P:DNA recombination"/>
    <property type="evidence" value="ECO:0007669"/>
    <property type="project" value="UniProtKB-UniRule"/>
</dbReference>
<dbReference type="InterPro" id="IPR027417">
    <property type="entry name" value="P-loop_NTPase"/>
</dbReference>
<dbReference type="GO" id="GO:0140664">
    <property type="term" value="F:ATP-dependent DNA damage sensor activity"/>
    <property type="evidence" value="ECO:0007669"/>
    <property type="project" value="InterPro"/>
</dbReference>
<evidence type="ECO:0000256" key="3">
    <source>
        <dbReference type="ARBA" id="ARBA00022741"/>
    </source>
</evidence>
<evidence type="ECO:0000256" key="6">
    <source>
        <dbReference type="ARBA" id="ARBA00023125"/>
    </source>
</evidence>
<feature type="domain" description="RecA family profile 1" evidence="13">
    <location>
        <begin position="37"/>
        <end position="196"/>
    </location>
</feature>
<dbReference type="PROSITE" id="PS50162">
    <property type="entry name" value="RECA_2"/>
    <property type="match status" value="1"/>
</dbReference>
<gene>
    <name evidence="10 15" type="primary">recA</name>
    <name evidence="15" type="ORF">CRV10_02795</name>
</gene>
<keyword evidence="9 10" id="KW-0742">SOS response</keyword>
<keyword evidence="5 10" id="KW-0067">ATP-binding</keyword>
<accession>A0A2P5SVN1</accession>
<keyword evidence="4 10" id="KW-0227">DNA damage</keyword>
<dbReference type="GO" id="GO:0003697">
    <property type="term" value="F:single-stranded DNA binding"/>
    <property type="evidence" value="ECO:0007669"/>
    <property type="project" value="UniProtKB-UniRule"/>
</dbReference>
<evidence type="ECO:0000256" key="12">
    <source>
        <dbReference type="RuleBase" id="RU004527"/>
    </source>
</evidence>
<dbReference type="GO" id="GO:0005829">
    <property type="term" value="C:cytosol"/>
    <property type="evidence" value="ECO:0007669"/>
    <property type="project" value="TreeGrafter"/>
</dbReference>
<feature type="domain" description="RecA family profile 2" evidence="14">
    <location>
        <begin position="201"/>
        <end position="274"/>
    </location>
</feature>
<dbReference type="InterPro" id="IPR020584">
    <property type="entry name" value="DNA_recomb/repair_RecA_CS"/>
</dbReference>
<comment type="function">
    <text evidence="10">Can catalyze the hydrolysis of ATP in the presence of single-stranded DNA, the ATP-dependent uptake of single-stranded DNA by duplex DNA, and the ATP-dependent hybridization of homologous single-stranded DNAs. It interacts with LexA causing its activation and leading to its autocatalytic cleavage.</text>
</comment>
<keyword evidence="10" id="KW-0963">Cytoplasm</keyword>
<evidence type="ECO:0000256" key="9">
    <source>
        <dbReference type="ARBA" id="ARBA00023236"/>
    </source>
</evidence>
<dbReference type="InterPro" id="IPR020588">
    <property type="entry name" value="RecA_ATP-bd"/>
</dbReference>
<keyword evidence="16" id="KW-1185">Reference proteome</keyword>
<dbReference type="InterPro" id="IPR023400">
    <property type="entry name" value="RecA_C_sf"/>
</dbReference>
<dbReference type="FunFam" id="3.40.50.300:FF:000087">
    <property type="entry name" value="Recombinase RecA"/>
    <property type="match status" value="1"/>
</dbReference>
<dbReference type="GO" id="GO:0005524">
    <property type="term" value="F:ATP binding"/>
    <property type="evidence" value="ECO:0007669"/>
    <property type="project" value="UniProtKB-UniRule"/>
</dbReference>
<evidence type="ECO:0000256" key="8">
    <source>
        <dbReference type="ARBA" id="ARBA00023204"/>
    </source>
</evidence>
<dbReference type="InterPro" id="IPR049428">
    <property type="entry name" value="RecA-like_N"/>
</dbReference>
<dbReference type="PRINTS" id="PR00142">
    <property type="entry name" value="RECA"/>
</dbReference>
<feature type="binding site" evidence="10">
    <location>
        <begin position="67"/>
        <end position="74"/>
    </location>
    <ligand>
        <name>ATP</name>
        <dbReference type="ChEBI" id="CHEBI:30616"/>
    </ligand>
</feature>